<name>A0A381SMM0_9ZZZZ</name>
<dbReference type="Pfam" id="PF05134">
    <property type="entry name" value="T2SSL"/>
    <property type="match status" value="1"/>
</dbReference>
<dbReference type="Pfam" id="PF12693">
    <property type="entry name" value="GspL_C"/>
    <property type="match status" value="1"/>
</dbReference>
<evidence type="ECO:0000256" key="3">
    <source>
        <dbReference type="ARBA" id="ARBA00022475"/>
    </source>
</evidence>
<evidence type="ECO:0000259" key="9">
    <source>
        <dbReference type="Pfam" id="PF05134"/>
    </source>
</evidence>
<evidence type="ECO:0000256" key="8">
    <source>
        <dbReference type="ARBA" id="ARBA00023136"/>
    </source>
</evidence>
<keyword evidence="2" id="KW-0813">Transport</keyword>
<evidence type="ECO:0000256" key="2">
    <source>
        <dbReference type="ARBA" id="ARBA00022448"/>
    </source>
</evidence>
<dbReference type="Gene3D" id="3.30.1360.100">
    <property type="entry name" value="General secretion pathway protein M, EpsM"/>
    <property type="match status" value="1"/>
</dbReference>
<dbReference type="AlphaFoldDB" id="A0A381SMM0"/>
<feature type="domain" description="GspL cytoplasmic actin-ATPase-like" evidence="9">
    <location>
        <begin position="21"/>
        <end position="187"/>
    </location>
</feature>
<sequence length="414" mass="45408">MPTLFIRFLDAVQPSEDGFMAELEWLIIDQGIIKNFGVTDLRGLADLVDPTDFADPTSVVLIVPTELVVSIRVSIPGRTASQIRRGLPYALEEYLTDDLNDMHIASGTIRPGEAVDCLVLPKALLENWLAALEHAGLKPGKALVDGTLLGCDRDAIGILFEGERVLVSSAHELAAIDRPNLIAVLDSLRSGWSPEERPVLQVVNGDLTQTEIERSGFGLDQIERERAEDGVLAHFVVRGDAGGSINLLQGGFAPRRKGFSEASKWRPVAVVVSGWAVLLLALAFSEGWWAQQKTTETQEEAQALYQSIYGQRRVGDPGRQMLQRMGQRSSGPISFTKLVSQFAKGVGQSARDLKLSSLTYTDAREEIALSFTVEDLELLEELRGTLEQHGLNVVINSTEKQEDRVLVNLRLGML</sequence>
<accession>A0A381SMM0</accession>
<dbReference type="GO" id="GO:0015628">
    <property type="term" value="P:protein secretion by the type II secretion system"/>
    <property type="evidence" value="ECO:0007669"/>
    <property type="project" value="InterPro"/>
</dbReference>
<dbReference type="InterPro" id="IPR024230">
    <property type="entry name" value="GspL_cyto_dom"/>
</dbReference>
<dbReference type="SUPFAM" id="SSF53067">
    <property type="entry name" value="Actin-like ATPase domain"/>
    <property type="match status" value="1"/>
</dbReference>
<reference evidence="11" key="1">
    <citation type="submission" date="2018-05" db="EMBL/GenBank/DDBJ databases">
        <authorList>
            <person name="Lanie J.A."/>
            <person name="Ng W.-L."/>
            <person name="Kazmierczak K.M."/>
            <person name="Andrzejewski T.M."/>
            <person name="Davidsen T.M."/>
            <person name="Wayne K.J."/>
            <person name="Tettelin H."/>
            <person name="Glass J.I."/>
            <person name="Rusch D."/>
            <person name="Podicherti R."/>
            <person name="Tsui H.-C.T."/>
            <person name="Winkler M.E."/>
        </authorList>
    </citation>
    <scope>NUCLEOTIDE SEQUENCE</scope>
</reference>
<dbReference type="InterPro" id="IPR025691">
    <property type="entry name" value="GspL_pp_dom"/>
</dbReference>
<gene>
    <name evidence="11" type="ORF">METZ01_LOCUS58126</name>
</gene>
<organism evidence="11">
    <name type="scientific">marine metagenome</name>
    <dbReference type="NCBI Taxonomy" id="408172"/>
    <lineage>
        <taxon>unclassified sequences</taxon>
        <taxon>metagenomes</taxon>
        <taxon>ecological metagenomes</taxon>
    </lineage>
</organism>
<evidence type="ECO:0000256" key="6">
    <source>
        <dbReference type="ARBA" id="ARBA00022927"/>
    </source>
</evidence>
<dbReference type="PIRSF" id="PIRSF015761">
    <property type="entry name" value="Protein_L"/>
    <property type="match status" value="1"/>
</dbReference>
<evidence type="ECO:0000259" key="10">
    <source>
        <dbReference type="Pfam" id="PF12693"/>
    </source>
</evidence>
<dbReference type="NCBIfam" id="TIGR01709">
    <property type="entry name" value="typeII_sec_gspL"/>
    <property type="match status" value="1"/>
</dbReference>
<evidence type="ECO:0000313" key="11">
    <source>
        <dbReference type="EMBL" id="SVA05272.1"/>
    </source>
</evidence>
<evidence type="ECO:0000256" key="4">
    <source>
        <dbReference type="ARBA" id="ARBA00022519"/>
    </source>
</evidence>
<evidence type="ECO:0000256" key="1">
    <source>
        <dbReference type="ARBA" id="ARBA00004377"/>
    </source>
</evidence>
<keyword evidence="4" id="KW-0997">Cell inner membrane</keyword>
<evidence type="ECO:0000256" key="5">
    <source>
        <dbReference type="ARBA" id="ARBA00022692"/>
    </source>
</evidence>
<dbReference type="GO" id="GO:0015627">
    <property type="term" value="C:type II protein secretion system complex"/>
    <property type="evidence" value="ECO:0007669"/>
    <property type="project" value="InterPro"/>
</dbReference>
<dbReference type="EMBL" id="UINC01003320">
    <property type="protein sequence ID" value="SVA05272.1"/>
    <property type="molecule type" value="Genomic_DNA"/>
</dbReference>
<comment type="subcellular location">
    <subcellularLocation>
        <location evidence="1">Cell inner membrane</location>
        <topology evidence="1">Single-pass membrane protein</topology>
    </subcellularLocation>
</comment>
<evidence type="ECO:0008006" key="12">
    <source>
        <dbReference type="Google" id="ProtNLM"/>
    </source>
</evidence>
<proteinExistence type="predicted"/>
<keyword evidence="7" id="KW-1133">Transmembrane helix</keyword>
<keyword evidence="3" id="KW-1003">Cell membrane</keyword>
<keyword evidence="5" id="KW-0812">Transmembrane</keyword>
<dbReference type="CDD" id="cd24017">
    <property type="entry name" value="ASKHA_T2SSL_N"/>
    <property type="match status" value="1"/>
</dbReference>
<protein>
    <recommendedName>
        <fullName evidence="12">GspL periplasmic domain-containing protein</fullName>
    </recommendedName>
</protein>
<dbReference type="GO" id="GO:0005886">
    <property type="term" value="C:plasma membrane"/>
    <property type="evidence" value="ECO:0007669"/>
    <property type="project" value="UniProtKB-SubCell"/>
</dbReference>
<dbReference type="GO" id="GO:0009276">
    <property type="term" value="C:Gram-negative-bacterium-type cell wall"/>
    <property type="evidence" value="ECO:0007669"/>
    <property type="project" value="InterPro"/>
</dbReference>
<dbReference type="Gene3D" id="3.30.420.380">
    <property type="match status" value="1"/>
</dbReference>
<dbReference type="InterPro" id="IPR007812">
    <property type="entry name" value="T2SS_protein-GspL"/>
</dbReference>
<dbReference type="InterPro" id="IPR043129">
    <property type="entry name" value="ATPase_NBD"/>
</dbReference>
<feature type="domain" description="GspL periplasmic" evidence="10">
    <location>
        <begin position="262"/>
        <end position="411"/>
    </location>
</feature>
<keyword evidence="8" id="KW-0472">Membrane</keyword>
<keyword evidence="6" id="KW-0653">Protein transport</keyword>
<evidence type="ECO:0000256" key="7">
    <source>
        <dbReference type="ARBA" id="ARBA00022989"/>
    </source>
</evidence>